<sequence length="117" mass="12978">MSEPTAAQLKDEGNDLFRAQDYVGAFAKYTEAIALDDKNAVLYANRAACNHGMNRYLDAVDDAKKATEIDPGYVKGWSRLATSRDALADWKRSAEAWQKALDALPKTNLSPAEQRQK</sequence>
<feature type="non-terminal residue" evidence="3">
    <location>
        <position position="117"/>
    </location>
</feature>
<dbReference type="InterPro" id="IPR047150">
    <property type="entry name" value="SGT"/>
</dbReference>
<dbReference type="GO" id="GO:0060090">
    <property type="term" value="F:molecular adaptor activity"/>
    <property type="evidence" value="ECO:0007669"/>
    <property type="project" value="TreeGrafter"/>
</dbReference>
<dbReference type="Proteomes" id="UP000714275">
    <property type="component" value="Unassembled WGS sequence"/>
</dbReference>
<evidence type="ECO:0000313" key="3">
    <source>
        <dbReference type="EMBL" id="KAG1760537.1"/>
    </source>
</evidence>
<accession>A0A9P7CW19</accession>
<dbReference type="Gene3D" id="1.25.40.10">
    <property type="entry name" value="Tetratricopeptide repeat domain"/>
    <property type="match status" value="1"/>
</dbReference>
<dbReference type="InterPro" id="IPR019734">
    <property type="entry name" value="TPR_rpt"/>
</dbReference>
<dbReference type="AlphaFoldDB" id="A0A9P7CW19"/>
<dbReference type="InterPro" id="IPR011990">
    <property type="entry name" value="TPR-like_helical_dom_sf"/>
</dbReference>
<dbReference type="SUPFAM" id="SSF48452">
    <property type="entry name" value="TPR-like"/>
    <property type="match status" value="1"/>
</dbReference>
<keyword evidence="1" id="KW-0677">Repeat</keyword>
<organism evidence="3 4">
    <name type="scientific">Suillus placidus</name>
    <dbReference type="NCBI Taxonomy" id="48579"/>
    <lineage>
        <taxon>Eukaryota</taxon>
        <taxon>Fungi</taxon>
        <taxon>Dikarya</taxon>
        <taxon>Basidiomycota</taxon>
        <taxon>Agaricomycotina</taxon>
        <taxon>Agaricomycetes</taxon>
        <taxon>Agaricomycetidae</taxon>
        <taxon>Boletales</taxon>
        <taxon>Suillineae</taxon>
        <taxon>Suillaceae</taxon>
        <taxon>Suillus</taxon>
    </lineage>
</organism>
<dbReference type="GO" id="GO:0016020">
    <property type="term" value="C:membrane"/>
    <property type="evidence" value="ECO:0007669"/>
    <property type="project" value="TreeGrafter"/>
</dbReference>
<dbReference type="SMART" id="SM00028">
    <property type="entry name" value="TPR"/>
    <property type="match status" value="3"/>
</dbReference>
<evidence type="ECO:0000256" key="1">
    <source>
        <dbReference type="ARBA" id="ARBA00022737"/>
    </source>
</evidence>
<dbReference type="GO" id="GO:0006620">
    <property type="term" value="P:post-translational protein targeting to endoplasmic reticulum membrane"/>
    <property type="evidence" value="ECO:0007669"/>
    <property type="project" value="TreeGrafter"/>
</dbReference>
<dbReference type="GO" id="GO:0072380">
    <property type="term" value="C:TRC complex"/>
    <property type="evidence" value="ECO:0007669"/>
    <property type="project" value="TreeGrafter"/>
</dbReference>
<evidence type="ECO:0000256" key="2">
    <source>
        <dbReference type="ARBA" id="ARBA00022803"/>
    </source>
</evidence>
<name>A0A9P7CW19_9AGAM</name>
<proteinExistence type="predicted"/>
<dbReference type="OrthoDB" id="2423701at2759"/>
<dbReference type="PANTHER" id="PTHR45831:SF2">
    <property type="entry name" value="LD24721P"/>
    <property type="match status" value="1"/>
</dbReference>
<reference evidence="3" key="1">
    <citation type="journal article" date="2020" name="New Phytol.">
        <title>Comparative genomics reveals dynamic genome evolution in host specialist ectomycorrhizal fungi.</title>
        <authorList>
            <person name="Lofgren L.A."/>
            <person name="Nguyen N.H."/>
            <person name="Vilgalys R."/>
            <person name="Ruytinx J."/>
            <person name="Liao H.L."/>
            <person name="Branco S."/>
            <person name="Kuo A."/>
            <person name="LaButti K."/>
            <person name="Lipzen A."/>
            <person name="Andreopoulos W."/>
            <person name="Pangilinan J."/>
            <person name="Riley R."/>
            <person name="Hundley H."/>
            <person name="Na H."/>
            <person name="Barry K."/>
            <person name="Grigoriev I.V."/>
            <person name="Stajich J.E."/>
            <person name="Kennedy P.G."/>
        </authorList>
    </citation>
    <scope>NUCLEOTIDE SEQUENCE</scope>
    <source>
        <strain evidence="3">DOB743</strain>
    </source>
</reference>
<evidence type="ECO:0000313" key="4">
    <source>
        <dbReference type="Proteomes" id="UP000714275"/>
    </source>
</evidence>
<keyword evidence="4" id="KW-1185">Reference proteome</keyword>
<keyword evidence="2" id="KW-0802">TPR repeat</keyword>
<dbReference type="PANTHER" id="PTHR45831">
    <property type="entry name" value="LD24721P"/>
    <property type="match status" value="1"/>
</dbReference>
<gene>
    <name evidence="3" type="ORF">EV702DRAFT_985512</name>
</gene>
<comment type="caution">
    <text evidence="3">The sequence shown here is derived from an EMBL/GenBank/DDBJ whole genome shotgun (WGS) entry which is preliminary data.</text>
</comment>
<dbReference type="EMBL" id="JABBWD010000454">
    <property type="protein sequence ID" value="KAG1760537.1"/>
    <property type="molecule type" value="Genomic_DNA"/>
</dbReference>
<protein>
    <submittedName>
        <fullName evidence="3">Uncharacterized protein</fullName>
    </submittedName>
</protein>